<dbReference type="EMBL" id="CP020373">
    <property type="protein sequence ID" value="AZQ09305.1"/>
    <property type="molecule type" value="Genomic_DNA"/>
</dbReference>
<dbReference type="SUPFAM" id="SSF55073">
    <property type="entry name" value="Nucleotide cyclase"/>
    <property type="match status" value="1"/>
</dbReference>
<dbReference type="Pfam" id="PF00990">
    <property type="entry name" value="GGDEF"/>
    <property type="match status" value="1"/>
</dbReference>
<accession>A0ABN5TR50</accession>
<dbReference type="CDD" id="cd01949">
    <property type="entry name" value="GGDEF"/>
    <property type="match status" value="1"/>
</dbReference>
<keyword evidence="6" id="KW-1185">Reference proteome</keyword>
<dbReference type="PROSITE" id="PS50887">
    <property type="entry name" value="GGDEF"/>
    <property type="match status" value="1"/>
</dbReference>
<evidence type="ECO:0000256" key="1">
    <source>
        <dbReference type="ARBA" id="ARBA00012528"/>
    </source>
</evidence>
<proteinExistence type="predicted"/>
<dbReference type="EC" id="2.7.7.65" evidence="1"/>
<evidence type="ECO:0000313" key="6">
    <source>
        <dbReference type="Proteomes" id="UP000278437"/>
    </source>
</evidence>
<dbReference type="InterPro" id="IPR050469">
    <property type="entry name" value="Diguanylate_Cyclase"/>
</dbReference>
<dbReference type="PANTHER" id="PTHR45138">
    <property type="entry name" value="REGULATORY COMPONENTS OF SENSORY TRANSDUCTION SYSTEM"/>
    <property type="match status" value="1"/>
</dbReference>
<feature type="transmembrane region" description="Helical" evidence="3">
    <location>
        <begin position="57"/>
        <end position="79"/>
    </location>
</feature>
<reference evidence="6" key="1">
    <citation type="submission" date="2017-03" db="EMBL/GenBank/DDBJ databases">
        <title>Full genome sequence of a non-lethal Shewanella isolate that potentiates virulence of Vibio parahaemolyticus causing acute hepatopancreatic necrosis disease (AHPND) in shrimp.</title>
        <authorList>
            <person name="Prachumwat A."/>
            <person name="Sritunyalucksana K."/>
        </authorList>
    </citation>
    <scope>NUCLEOTIDE SEQUENCE [LARGE SCALE GENOMIC DNA]</scope>
    <source>
        <strain evidence="6">TH2012</strain>
    </source>
</reference>
<feature type="transmembrane region" description="Helical" evidence="3">
    <location>
        <begin position="126"/>
        <end position="153"/>
    </location>
</feature>
<dbReference type="Gene3D" id="3.30.70.270">
    <property type="match status" value="1"/>
</dbReference>
<dbReference type="Pfam" id="PF17178">
    <property type="entry name" value="MASE5"/>
    <property type="match status" value="1"/>
</dbReference>
<keyword evidence="3" id="KW-0472">Membrane</keyword>
<dbReference type="InterPro" id="IPR029787">
    <property type="entry name" value="Nucleotide_cyclase"/>
</dbReference>
<organism evidence="5 6">
    <name type="scientific">Shewanella khirikhana</name>
    <dbReference type="NCBI Taxonomy" id="1965282"/>
    <lineage>
        <taxon>Bacteria</taxon>
        <taxon>Pseudomonadati</taxon>
        <taxon>Pseudomonadota</taxon>
        <taxon>Gammaproteobacteria</taxon>
        <taxon>Alteromonadales</taxon>
        <taxon>Shewanellaceae</taxon>
        <taxon>Shewanella</taxon>
    </lineage>
</organism>
<evidence type="ECO:0000259" key="4">
    <source>
        <dbReference type="PROSITE" id="PS50887"/>
    </source>
</evidence>
<keyword evidence="3" id="KW-0812">Transmembrane</keyword>
<evidence type="ECO:0000256" key="3">
    <source>
        <dbReference type="SAM" id="Phobius"/>
    </source>
</evidence>
<feature type="transmembrane region" description="Helical" evidence="3">
    <location>
        <begin position="165"/>
        <end position="186"/>
    </location>
</feature>
<protein>
    <recommendedName>
        <fullName evidence="1">diguanylate cyclase</fullName>
        <ecNumber evidence="1">2.7.7.65</ecNumber>
    </recommendedName>
</protein>
<dbReference type="InterPro" id="IPR033444">
    <property type="entry name" value="MASE5"/>
</dbReference>
<evidence type="ECO:0000313" key="5">
    <source>
        <dbReference type="EMBL" id="AZQ09305.1"/>
    </source>
</evidence>
<feature type="domain" description="GGDEF" evidence="4">
    <location>
        <begin position="241"/>
        <end position="376"/>
    </location>
</feature>
<evidence type="ECO:0000256" key="2">
    <source>
        <dbReference type="ARBA" id="ARBA00034247"/>
    </source>
</evidence>
<gene>
    <name evidence="5" type="primary">cph2_3</name>
    <name evidence="5" type="ORF">STH12_00153</name>
</gene>
<name>A0ABN5TR50_9GAMM</name>
<sequence>MQELQVDKDARSFDEALREETQQYLLRGMLWLSSASLVLLLVTLLSVLLSPHMGVEFLAALKVILPFGGLCLLFILLYWTRFQHSGGKEWAYGHLVALVCGWLIVMALFSNAGTAMLTAVETLCDILTLLMAIALFPSLTLMLAAVLPLLLFAAFYRYQLVPESWLFNLVRTLSLTVLLLSGRQVIYSWFRKAVRRDVEKHRLLKHFRRMALVDGLTGLSNRRHFDEILEQEIRAATRTGHSLCLILMDIDFFKRLNDALGHQAGDECLKKMGKLLSGAASRPRDLAVRYGGEEFAMLLPETNLAGAEDIANKVARLLVEANIAHPASDVSQSVSVSQGLVKWQAGMDSEKLLAAADEALYEAKEMGRNQYRVASISAE</sequence>
<keyword evidence="3" id="KW-1133">Transmembrane helix</keyword>
<comment type="catalytic activity">
    <reaction evidence="2">
        <text>2 GTP = 3',3'-c-di-GMP + 2 diphosphate</text>
        <dbReference type="Rhea" id="RHEA:24898"/>
        <dbReference type="ChEBI" id="CHEBI:33019"/>
        <dbReference type="ChEBI" id="CHEBI:37565"/>
        <dbReference type="ChEBI" id="CHEBI:58805"/>
        <dbReference type="EC" id="2.7.7.65"/>
    </reaction>
</comment>
<feature type="transmembrane region" description="Helical" evidence="3">
    <location>
        <begin position="29"/>
        <end position="50"/>
    </location>
</feature>
<dbReference type="NCBIfam" id="TIGR00254">
    <property type="entry name" value="GGDEF"/>
    <property type="match status" value="1"/>
</dbReference>
<dbReference type="RefSeq" id="WP_237158698.1">
    <property type="nucleotide sequence ID" value="NZ_CP020373.1"/>
</dbReference>
<dbReference type="InterPro" id="IPR000160">
    <property type="entry name" value="GGDEF_dom"/>
</dbReference>
<dbReference type="InterPro" id="IPR043128">
    <property type="entry name" value="Rev_trsase/Diguanyl_cyclase"/>
</dbReference>
<feature type="transmembrane region" description="Helical" evidence="3">
    <location>
        <begin position="91"/>
        <end position="114"/>
    </location>
</feature>
<dbReference type="Proteomes" id="UP000278437">
    <property type="component" value="Chromosome"/>
</dbReference>
<dbReference type="SMART" id="SM00267">
    <property type="entry name" value="GGDEF"/>
    <property type="match status" value="1"/>
</dbReference>
<dbReference type="PANTHER" id="PTHR45138:SF9">
    <property type="entry name" value="DIGUANYLATE CYCLASE DGCM-RELATED"/>
    <property type="match status" value="1"/>
</dbReference>